<keyword evidence="3" id="KW-1185">Reference proteome</keyword>
<gene>
    <name evidence="2" type="ORF">K458DRAFT_435587</name>
</gene>
<name>A0A6G1IKI2_9PLEO</name>
<protein>
    <submittedName>
        <fullName evidence="2">Uncharacterized protein</fullName>
    </submittedName>
</protein>
<dbReference type="AlphaFoldDB" id="A0A6G1IKI2"/>
<evidence type="ECO:0000256" key="1">
    <source>
        <dbReference type="SAM" id="MobiDB-lite"/>
    </source>
</evidence>
<dbReference type="EMBL" id="MU005609">
    <property type="protein sequence ID" value="KAF2678747.1"/>
    <property type="molecule type" value="Genomic_DNA"/>
</dbReference>
<accession>A0A6G1IKI2</accession>
<feature type="compositionally biased region" description="Basic and acidic residues" evidence="1">
    <location>
        <begin position="373"/>
        <end position="391"/>
    </location>
</feature>
<feature type="region of interest" description="Disordered" evidence="1">
    <location>
        <begin position="15"/>
        <end position="34"/>
    </location>
</feature>
<dbReference type="Proteomes" id="UP000799291">
    <property type="component" value="Unassembled WGS sequence"/>
</dbReference>
<reference evidence="2" key="1">
    <citation type="journal article" date="2020" name="Stud. Mycol.">
        <title>101 Dothideomycetes genomes: a test case for predicting lifestyles and emergence of pathogens.</title>
        <authorList>
            <person name="Haridas S."/>
            <person name="Albert R."/>
            <person name="Binder M."/>
            <person name="Bloem J."/>
            <person name="Labutti K."/>
            <person name="Salamov A."/>
            <person name="Andreopoulos B."/>
            <person name="Baker S."/>
            <person name="Barry K."/>
            <person name="Bills G."/>
            <person name="Bluhm B."/>
            <person name="Cannon C."/>
            <person name="Castanera R."/>
            <person name="Culley D."/>
            <person name="Daum C."/>
            <person name="Ezra D."/>
            <person name="Gonzalez J."/>
            <person name="Henrissat B."/>
            <person name="Kuo A."/>
            <person name="Liang C."/>
            <person name="Lipzen A."/>
            <person name="Lutzoni F."/>
            <person name="Magnuson J."/>
            <person name="Mondo S."/>
            <person name="Nolan M."/>
            <person name="Ohm R."/>
            <person name="Pangilinan J."/>
            <person name="Park H.-J."/>
            <person name="Ramirez L."/>
            <person name="Alfaro M."/>
            <person name="Sun H."/>
            <person name="Tritt A."/>
            <person name="Yoshinaga Y."/>
            <person name="Zwiers L.-H."/>
            <person name="Turgeon B."/>
            <person name="Goodwin S."/>
            <person name="Spatafora J."/>
            <person name="Crous P."/>
            <person name="Grigoriev I."/>
        </authorList>
    </citation>
    <scope>NUCLEOTIDE SEQUENCE</scope>
    <source>
        <strain evidence="2">CBS 122367</strain>
    </source>
</reference>
<organism evidence="2 3">
    <name type="scientific">Lentithecium fluviatile CBS 122367</name>
    <dbReference type="NCBI Taxonomy" id="1168545"/>
    <lineage>
        <taxon>Eukaryota</taxon>
        <taxon>Fungi</taxon>
        <taxon>Dikarya</taxon>
        <taxon>Ascomycota</taxon>
        <taxon>Pezizomycotina</taxon>
        <taxon>Dothideomycetes</taxon>
        <taxon>Pleosporomycetidae</taxon>
        <taxon>Pleosporales</taxon>
        <taxon>Massarineae</taxon>
        <taxon>Lentitheciaceae</taxon>
        <taxon>Lentithecium</taxon>
    </lineage>
</organism>
<feature type="compositionally biased region" description="Basic and acidic residues" evidence="1">
    <location>
        <begin position="61"/>
        <end position="72"/>
    </location>
</feature>
<feature type="compositionally biased region" description="Basic and acidic residues" evidence="1">
    <location>
        <begin position="522"/>
        <end position="538"/>
    </location>
</feature>
<evidence type="ECO:0000313" key="3">
    <source>
        <dbReference type="Proteomes" id="UP000799291"/>
    </source>
</evidence>
<proteinExistence type="predicted"/>
<sequence length="655" mass="72349">MKHLRSEISALPAKLKKRRRLTESEPAQNGREASLKLSLFNPFMNTKSTQTQAEKSASHFKPAEERASKTEAKLRRIASRNQRTPAYSVLSPNIAYFVAEHYELREPLPQKHRAKVDSLRFNDNVDSKPFLDALVEQAEFDDFGSSPFVVLDTDLLDVTKLGQDACVAVGAVRRSLGLSTNRFNDTRALAWGGITSEAIVSSIPWSKIATTKMAQQWFPALESNIWNVPSKSQGSRMREGWLRSPGKFQNSNMSSMGILLGLRDIFGLDANAETTKQLAATIRAWSYGLLDMERHGDRPVRDELDRDFESLLQAQYALARSADSIDNGSSWLPLNMDQFRFIHAVWLSKRKTLELVPTRGADDDRTSEATFLEDRIRKDSARASGEKKSRDPSPALVPAPLNIRKQQSAPTEQTNMPKRPAIDLDKDEELQRLMKSMELAEASPPTVVDQYHTPREATESTSVTKFQQWEPTGIDSNGDSVGYSPFSDGLLRDAKTIAATSRSGQYVTTRRRPWLPNSDEIGESRGEEDSGPPDHEELSSPEAGVEPIGGSSGSECAVLPSIHNRSCLQLTIPFTCFKESGADAMQESSPLPSVHQGDEVIKDSEDREADLGNVVAAAYRSVVDIQGSWGTFVSKVGGADRNTAKMTGALSAMNT</sequence>
<feature type="region of interest" description="Disordered" evidence="1">
    <location>
        <begin position="48"/>
        <end position="72"/>
    </location>
</feature>
<feature type="compositionally biased region" description="Polar residues" evidence="1">
    <location>
        <begin position="404"/>
        <end position="416"/>
    </location>
</feature>
<feature type="region of interest" description="Disordered" evidence="1">
    <location>
        <begin position="500"/>
        <end position="552"/>
    </location>
</feature>
<feature type="region of interest" description="Disordered" evidence="1">
    <location>
        <begin position="373"/>
        <end position="424"/>
    </location>
</feature>
<evidence type="ECO:0000313" key="2">
    <source>
        <dbReference type="EMBL" id="KAF2678747.1"/>
    </source>
</evidence>